<proteinExistence type="predicted"/>
<evidence type="ECO:0000313" key="6">
    <source>
        <dbReference type="Proteomes" id="UP000298616"/>
    </source>
</evidence>
<dbReference type="KEGG" id="fpf:DCC35_07780"/>
<name>A0A4D7JEI6_9BACT</name>
<dbReference type="OrthoDB" id="9770761at2"/>
<dbReference type="RefSeq" id="WP_137090235.1">
    <property type="nucleotide sequence ID" value="NZ_CP028923.1"/>
</dbReference>
<gene>
    <name evidence="5" type="ORF">DCC35_07780</name>
</gene>
<accession>A0A4D7JEI6</accession>
<evidence type="ECO:0000256" key="3">
    <source>
        <dbReference type="ARBA" id="ARBA00023237"/>
    </source>
</evidence>
<dbReference type="PROSITE" id="PS51257">
    <property type="entry name" value="PROKAR_LIPOPROTEIN"/>
    <property type="match status" value="1"/>
</dbReference>
<feature type="domain" description="Outer membrane lipoprotein BamD-like" evidence="4">
    <location>
        <begin position="36"/>
        <end position="184"/>
    </location>
</feature>
<evidence type="ECO:0000256" key="1">
    <source>
        <dbReference type="ARBA" id="ARBA00022729"/>
    </source>
</evidence>
<dbReference type="EMBL" id="CP028923">
    <property type="protein sequence ID" value="QCK14649.1"/>
    <property type="molecule type" value="Genomic_DNA"/>
</dbReference>
<dbReference type="NCBIfam" id="TIGR03302">
    <property type="entry name" value="OM_YfiO"/>
    <property type="match status" value="1"/>
</dbReference>
<dbReference type="InterPro" id="IPR039565">
    <property type="entry name" value="BamD-like"/>
</dbReference>
<evidence type="ECO:0000313" key="5">
    <source>
        <dbReference type="EMBL" id="QCK14649.1"/>
    </source>
</evidence>
<keyword evidence="2" id="KW-0472">Membrane</keyword>
<dbReference type="Gene3D" id="1.25.40.10">
    <property type="entry name" value="Tetratricopeptide repeat domain"/>
    <property type="match status" value="1"/>
</dbReference>
<keyword evidence="3" id="KW-0998">Cell outer membrane</keyword>
<sequence>MRKSSIFITALALIAILTSCSEFRRAQKSDDWEYKYQTALKYYEKGDYYKAIFLFEEVQPYVKVRKEGEELLFKYAYSYYHYKDQYIYAASLFESFYTTYARSDKAIEARFMQAFCLYKQSPQYNLDQTYTLQAIDLTQNFLNKYPESEYAPRAEQIISELRVKLEKKAYENAKTYYNLRLYKSAMTALENFRQEYPDSKYLEETEFLKLRATYNHAKLSIRSKQEERYKNTIDAYENFASKFPSSTYMKEAENLYEDAVDEINKLKTQNS</sequence>
<dbReference type="Proteomes" id="UP000298616">
    <property type="component" value="Chromosome"/>
</dbReference>
<dbReference type="AlphaFoldDB" id="A0A4D7JEI6"/>
<keyword evidence="6" id="KW-1185">Reference proteome</keyword>
<organism evidence="5 6">
    <name type="scientific">Mangrovivirga cuniculi</name>
    <dbReference type="NCBI Taxonomy" id="2715131"/>
    <lineage>
        <taxon>Bacteria</taxon>
        <taxon>Pseudomonadati</taxon>
        <taxon>Bacteroidota</taxon>
        <taxon>Cytophagia</taxon>
        <taxon>Cytophagales</taxon>
        <taxon>Mangrovivirgaceae</taxon>
        <taxon>Mangrovivirga</taxon>
    </lineage>
</organism>
<dbReference type="Pfam" id="PF13525">
    <property type="entry name" value="YfiO"/>
    <property type="match status" value="1"/>
</dbReference>
<keyword evidence="1" id="KW-0732">Signal</keyword>
<protein>
    <submittedName>
        <fullName evidence="5">Outer membrane protein assembly factor BamD</fullName>
    </submittedName>
</protein>
<dbReference type="InterPro" id="IPR011990">
    <property type="entry name" value="TPR-like_helical_dom_sf"/>
</dbReference>
<evidence type="ECO:0000256" key="2">
    <source>
        <dbReference type="ARBA" id="ARBA00023136"/>
    </source>
</evidence>
<reference evidence="5 6" key="1">
    <citation type="submission" date="2018-04" db="EMBL/GenBank/DDBJ databases">
        <title>Complete genome uncultured novel isolate.</title>
        <authorList>
            <person name="Merlino G."/>
        </authorList>
    </citation>
    <scope>NUCLEOTIDE SEQUENCE [LARGE SCALE GENOMIC DNA]</scope>
    <source>
        <strain evidence="6">R1DC9</strain>
    </source>
</reference>
<evidence type="ECO:0000259" key="4">
    <source>
        <dbReference type="Pfam" id="PF13525"/>
    </source>
</evidence>
<dbReference type="InterPro" id="IPR017689">
    <property type="entry name" value="BamD"/>
</dbReference>